<feature type="compositionally biased region" description="Low complexity" evidence="9">
    <location>
        <begin position="405"/>
        <end position="421"/>
    </location>
</feature>
<comment type="similarity">
    <text evidence="2">Belongs to the shugoshin family.</text>
</comment>
<evidence type="ECO:0000256" key="2">
    <source>
        <dbReference type="ARBA" id="ARBA00010845"/>
    </source>
</evidence>
<dbReference type="InterPro" id="IPR011515">
    <property type="entry name" value="Shugoshin_C"/>
</dbReference>
<evidence type="ECO:0000256" key="9">
    <source>
        <dbReference type="SAM" id="MobiDB-lite"/>
    </source>
</evidence>
<organism evidence="12 13">
    <name type="scientific">Viridothelium virens</name>
    <name type="common">Speckled blister lichen</name>
    <name type="synonym">Trypethelium virens</name>
    <dbReference type="NCBI Taxonomy" id="1048519"/>
    <lineage>
        <taxon>Eukaryota</taxon>
        <taxon>Fungi</taxon>
        <taxon>Dikarya</taxon>
        <taxon>Ascomycota</taxon>
        <taxon>Pezizomycotina</taxon>
        <taxon>Dothideomycetes</taxon>
        <taxon>Dothideomycetes incertae sedis</taxon>
        <taxon>Trypetheliales</taxon>
        <taxon>Trypetheliaceae</taxon>
        <taxon>Viridothelium</taxon>
    </lineage>
</organism>
<dbReference type="GO" id="GO:0005634">
    <property type="term" value="C:nucleus"/>
    <property type="evidence" value="ECO:0007669"/>
    <property type="project" value="InterPro"/>
</dbReference>
<feature type="compositionally biased region" description="Polar residues" evidence="9">
    <location>
        <begin position="340"/>
        <end position="356"/>
    </location>
</feature>
<dbReference type="Pfam" id="PF07557">
    <property type="entry name" value="Shugoshin_C"/>
    <property type="match status" value="1"/>
</dbReference>
<feature type="region of interest" description="Disordered" evidence="9">
    <location>
        <begin position="532"/>
        <end position="558"/>
    </location>
</feature>
<dbReference type="Pfam" id="PF07558">
    <property type="entry name" value="Shugoshin_N"/>
    <property type="match status" value="1"/>
</dbReference>
<keyword evidence="8" id="KW-0137">Centromere</keyword>
<dbReference type="InterPro" id="IPR011516">
    <property type="entry name" value="Shugoshin_N"/>
</dbReference>
<feature type="compositionally biased region" description="Polar residues" evidence="9">
    <location>
        <begin position="388"/>
        <end position="400"/>
    </location>
</feature>
<feature type="compositionally biased region" description="Basic and acidic residues" evidence="9">
    <location>
        <begin position="225"/>
        <end position="234"/>
    </location>
</feature>
<evidence type="ECO:0000256" key="7">
    <source>
        <dbReference type="ARBA" id="ARBA00023306"/>
    </source>
</evidence>
<evidence type="ECO:0000256" key="8">
    <source>
        <dbReference type="ARBA" id="ARBA00023328"/>
    </source>
</evidence>
<sequence length="717" mass="77596">MARLNEAPAPTESVEALKRRFLRQNRELAKTNSSQSLRISALETETSRLLAENVALREDIIHLQSQLEAIQGVNPASFAQIKDNLISKMGELNALVTDLEKLQKGPKGKRAFTGVALSSEQCSQLTRPPKLDIAAEQEGRLPAIDEDACYPRQSIGPVDIAGLRLSDQTNESPDIGPPPVAHFECDDPIKFEPRRNQTEQPDLNDADGISVALPPNLETRRKRRESNTRFDSKRIQVFESSSPKDQTGLQFTTVALEPHDTKPTLKAGAKRKLSVRDGTGAINETGPRPTEDFYYSRKISPESESMTANHDTSQKTVDRIEKMAELRQSGSGERKVLGTKSANVSPRKSVTVTASDKTLKERTKATQPKITDAGIETTSESLGAALSQDNTNSISASSQPPKTPAAAELLSPTSTAASTTRADSRDTPPPGDLGTATVPKHGDGAAARTARRARPQVSYAEPSLISKMRRPTKDLTDAVASRERQQRNSKAGLGDKRDNSIDEKTKMRTVVVKKEDSCVDWKRLSTVADTAINSPLGQKGSNAQEPAEPPAITSSPGEIPSVGETLSKDPATSALAATSIRRRDRAAGEDTRVSDAIGEMESLKIYDFDESSPTNPVDGSTTPGVATDAASKLTRRLSQVRDGPNRSLSGKYVPSKAEAADVVQQSKHLSLRKTSGVMTGRKASEKPSSLDGLEKEMPERIEAGRSMRAARRRSMML</sequence>
<feature type="region of interest" description="Disordered" evidence="9">
    <location>
        <begin position="604"/>
        <end position="695"/>
    </location>
</feature>
<feature type="domain" description="Shugoshin C-terminal" evidence="10">
    <location>
        <begin position="447"/>
        <end position="470"/>
    </location>
</feature>
<evidence type="ECO:0000256" key="3">
    <source>
        <dbReference type="ARBA" id="ARBA00022454"/>
    </source>
</evidence>
<feature type="compositionally biased region" description="Polar residues" evidence="9">
    <location>
        <begin position="663"/>
        <end position="677"/>
    </location>
</feature>
<evidence type="ECO:0000256" key="5">
    <source>
        <dbReference type="ARBA" id="ARBA00022829"/>
    </source>
</evidence>
<feature type="compositionally biased region" description="Polar residues" evidence="9">
    <location>
        <begin position="532"/>
        <end position="544"/>
    </location>
</feature>
<feature type="region of interest" description="Disordered" evidence="9">
    <location>
        <begin position="388"/>
        <end position="502"/>
    </location>
</feature>
<proteinExistence type="inferred from homology"/>
<accession>A0A6A6HN00</accession>
<name>A0A6A6HN00_VIRVR</name>
<feature type="compositionally biased region" description="Polar residues" evidence="9">
    <location>
        <begin position="611"/>
        <end position="624"/>
    </location>
</feature>
<feature type="compositionally biased region" description="Basic and acidic residues" evidence="9">
    <location>
        <begin position="471"/>
        <end position="486"/>
    </location>
</feature>
<reference evidence="12" key="1">
    <citation type="journal article" date="2020" name="Stud. Mycol.">
        <title>101 Dothideomycetes genomes: a test case for predicting lifestyles and emergence of pathogens.</title>
        <authorList>
            <person name="Haridas S."/>
            <person name="Albert R."/>
            <person name="Binder M."/>
            <person name="Bloem J."/>
            <person name="Labutti K."/>
            <person name="Salamov A."/>
            <person name="Andreopoulos B."/>
            <person name="Baker S."/>
            <person name="Barry K."/>
            <person name="Bills G."/>
            <person name="Bluhm B."/>
            <person name="Cannon C."/>
            <person name="Castanera R."/>
            <person name="Culley D."/>
            <person name="Daum C."/>
            <person name="Ezra D."/>
            <person name="Gonzalez J."/>
            <person name="Henrissat B."/>
            <person name="Kuo A."/>
            <person name="Liang C."/>
            <person name="Lipzen A."/>
            <person name="Lutzoni F."/>
            <person name="Magnuson J."/>
            <person name="Mondo S."/>
            <person name="Nolan M."/>
            <person name="Ohm R."/>
            <person name="Pangilinan J."/>
            <person name="Park H.-J."/>
            <person name="Ramirez L."/>
            <person name="Alfaro M."/>
            <person name="Sun H."/>
            <person name="Tritt A."/>
            <person name="Yoshinaga Y."/>
            <person name="Zwiers L.-H."/>
            <person name="Turgeon B."/>
            <person name="Goodwin S."/>
            <person name="Spatafora J."/>
            <person name="Crous P."/>
            <person name="Grigoriev I."/>
        </authorList>
    </citation>
    <scope>NUCLEOTIDE SEQUENCE</scope>
    <source>
        <strain evidence="12">Tuck. ex Michener</strain>
    </source>
</reference>
<dbReference type="GO" id="GO:0045132">
    <property type="term" value="P:meiotic chromosome segregation"/>
    <property type="evidence" value="ECO:0007669"/>
    <property type="project" value="InterPro"/>
</dbReference>
<keyword evidence="13" id="KW-1185">Reference proteome</keyword>
<feature type="compositionally biased region" description="Basic and acidic residues" evidence="9">
    <location>
        <begin position="493"/>
        <end position="502"/>
    </location>
</feature>
<dbReference type="AlphaFoldDB" id="A0A6A6HN00"/>
<feature type="region of interest" description="Disordered" evidence="9">
    <location>
        <begin position="192"/>
        <end position="234"/>
    </location>
</feature>
<evidence type="ECO:0008006" key="14">
    <source>
        <dbReference type="Google" id="ProtNLM"/>
    </source>
</evidence>
<evidence type="ECO:0000259" key="11">
    <source>
        <dbReference type="Pfam" id="PF07558"/>
    </source>
</evidence>
<evidence type="ECO:0000259" key="10">
    <source>
        <dbReference type="Pfam" id="PF07557"/>
    </source>
</evidence>
<feature type="domain" description="Shugoshin N-terminal coiled-coil" evidence="11">
    <location>
        <begin position="17"/>
        <end position="61"/>
    </location>
</feature>
<evidence type="ECO:0000313" key="12">
    <source>
        <dbReference type="EMBL" id="KAF2239252.1"/>
    </source>
</evidence>
<feature type="region of interest" description="Disordered" evidence="9">
    <location>
        <begin position="167"/>
        <end position="186"/>
    </location>
</feature>
<evidence type="ECO:0000313" key="13">
    <source>
        <dbReference type="Proteomes" id="UP000800092"/>
    </source>
</evidence>
<keyword evidence="4" id="KW-0132">Cell division</keyword>
<feature type="region of interest" description="Disordered" evidence="9">
    <location>
        <begin position="326"/>
        <end position="376"/>
    </location>
</feature>
<keyword evidence="5" id="KW-0159">Chromosome partition</keyword>
<comment type="subcellular location">
    <subcellularLocation>
        <location evidence="1">Chromosome</location>
        <location evidence="1">Centromere</location>
    </subcellularLocation>
</comment>
<dbReference type="GO" id="GO:0051301">
    <property type="term" value="P:cell division"/>
    <property type="evidence" value="ECO:0007669"/>
    <property type="project" value="UniProtKB-KW"/>
</dbReference>
<dbReference type="Proteomes" id="UP000800092">
    <property type="component" value="Unassembled WGS sequence"/>
</dbReference>
<keyword evidence="7" id="KW-0131">Cell cycle</keyword>
<dbReference type="EMBL" id="ML991773">
    <property type="protein sequence ID" value="KAF2239252.1"/>
    <property type="molecule type" value="Genomic_DNA"/>
</dbReference>
<evidence type="ECO:0000256" key="4">
    <source>
        <dbReference type="ARBA" id="ARBA00022618"/>
    </source>
</evidence>
<evidence type="ECO:0000256" key="1">
    <source>
        <dbReference type="ARBA" id="ARBA00004584"/>
    </source>
</evidence>
<keyword evidence="6" id="KW-0175">Coiled coil</keyword>
<keyword evidence="3" id="KW-0158">Chromosome</keyword>
<dbReference type="OrthoDB" id="5394106at2759"/>
<gene>
    <name evidence="12" type="ORF">EV356DRAFT_572703</name>
</gene>
<protein>
    <recommendedName>
        <fullName evidence="14">Shugoshin</fullName>
    </recommendedName>
</protein>
<evidence type="ECO:0000256" key="6">
    <source>
        <dbReference type="ARBA" id="ARBA00023054"/>
    </source>
</evidence>
<dbReference type="GO" id="GO:0000779">
    <property type="term" value="C:condensed chromosome, centromeric region"/>
    <property type="evidence" value="ECO:0007669"/>
    <property type="project" value="UniProtKB-ARBA"/>
</dbReference>